<dbReference type="PATRIC" id="fig|997881.3.peg.4652"/>
<dbReference type="Pfam" id="PF00005">
    <property type="entry name" value="ABC_tran"/>
    <property type="match status" value="1"/>
</dbReference>
<dbReference type="GO" id="GO:0005524">
    <property type="term" value="F:ATP binding"/>
    <property type="evidence" value="ECO:0007669"/>
    <property type="project" value="UniProtKB-KW"/>
</dbReference>
<dbReference type="GO" id="GO:0016887">
    <property type="term" value="F:ATP hydrolysis activity"/>
    <property type="evidence" value="ECO:0007669"/>
    <property type="project" value="InterPro"/>
</dbReference>
<feature type="domain" description="ABC transporter" evidence="4">
    <location>
        <begin position="4"/>
        <end position="230"/>
    </location>
</feature>
<dbReference type="Proteomes" id="UP000003917">
    <property type="component" value="Unassembled WGS sequence"/>
</dbReference>
<name>I9JPN6_BACFG</name>
<comment type="caution">
    <text evidence="5">The sequence shown here is derived from an EMBL/GenBank/DDBJ whole genome shotgun (WGS) entry which is preliminary data.</text>
</comment>
<evidence type="ECO:0000259" key="4">
    <source>
        <dbReference type="PROSITE" id="PS50893"/>
    </source>
</evidence>
<evidence type="ECO:0000256" key="3">
    <source>
        <dbReference type="ARBA" id="ARBA00022840"/>
    </source>
</evidence>
<sequence>MKMITVENLSFLYRKSKRAVLHDFSLSLEKGQVYGLLGKNGAGKSTLLYLMSGLLTPKSGKVVYHDVDVRRRLPITLQDMFLVPEEFDLPPVSLISYIELNSPFYPRFSKEDMVKYLHYFEMDINIDLGALSMGQKKKVFMSFALATNTSLLLMDEPTNGLDIPGKSQFRKFIASGMTDDKTILISTHQVRDIDKVLDHVLIMDNSRVLLNESTMSICDKLFFTESENRELLQSSLFSTPSIQGNFLLLPNESGEDSEINLELLFNATLAVPERISALFHSKQTEL</sequence>
<proteinExistence type="predicted"/>
<keyword evidence="3" id="KW-0067">ATP-binding</keyword>
<dbReference type="InterPro" id="IPR003593">
    <property type="entry name" value="AAA+_ATPase"/>
</dbReference>
<keyword evidence="2" id="KW-0547">Nucleotide-binding</keyword>
<dbReference type="AlphaFoldDB" id="I9JPN6"/>
<evidence type="ECO:0000256" key="2">
    <source>
        <dbReference type="ARBA" id="ARBA00022741"/>
    </source>
</evidence>
<reference evidence="5 6" key="1">
    <citation type="submission" date="2012-02" db="EMBL/GenBank/DDBJ databases">
        <title>The Genome Sequence of Bacteroides fragilis CL05T12C13.</title>
        <authorList>
            <consortium name="The Broad Institute Genome Sequencing Platform"/>
            <person name="Earl A."/>
            <person name="Ward D."/>
            <person name="Feldgarden M."/>
            <person name="Gevers D."/>
            <person name="Zitomersky N.L."/>
            <person name="Coyne M.J."/>
            <person name="Comstock L.E."/>
            <person name="Young S.K."/>
            <person name="Zeng Q."/>
            <person name="Gargeya S."/>
            <person name="Fitzgerald M."/>
            <person name="Haas B."/>
            <person name="Abouelleil A."/>
            <person name="Alvarado L."/>
            <person name="Arachchi H.M."/>
            <person name="Berlin A."/>
            <person name="Chapman S.B."/>
            <person name="Gearin G."/>
            <person name="Goldberg J."/>
            <person name="Griggs A."/>
            <person name="Gujja S."/>
            <person name="Hansen M."/>
            <person name="Heiman D."/>
            <person name="Howarth C."/>
            <person name="Larimer J."/>
            <person name="Lui A."/>
            <person name="MacDonald P.J.P."/>
            <person name="McCowen C."/>
            <person name="Montmayeur A."/>
            <person name="Murphy C."/>
            <person name="Neiman D."/>
            <person name="Pearson M."/>
            <person name="Priest M."/>
            <person name="Roberts A."/>
            <person name="Saif S."/>
            <person name="Shea T."/>
            <person name="Sisk P."/>
            <person name="Stolte C."/>
            <person name="Sykes S."/>
            <person name="Wortman J."/>
            <person name="Nusbaum C."/>
            <person name="Birren B."/>
        </authorList>
    </citation>
    <scope>NUCLEOTIDE SEQUENCE [LARGE SCALE GENOMIC DNA]</scope>
    <source>
        <strain evidence="5 6">CL05T12C13</strain>
    </source>
</reference>
<evidence type="ECO:0000256" key="1">
    <source>
        <dbReference type="ARBA" id="ARBA00022448"/>
    </source>
</evidence>
<evidence type="ECO:0000313" key="6">
    <source>
        <dbReference type="Proteomes" id="UP000003917"/>
    </source>
</evidence>
<organism evidence="5 6">
    <name type="scientific">Bacteroides fragilis CL05T12C13</name>
    <dbReference type="NCBI Taxonomy" id="997881"/>
    <lineage>
        <taxon>Bacteria</taxon>
        <taxon>Pseudomonadati</taxon>
        <taxon>Bacteroidota</taxon>
        <taxon>Bacteroidia</taxon>
        <taxon>Bacteroidales</taxon>
        <taxon>Bacteroidaceae</taxon>
        <taxon>Bacteroides</taxon>
    </lineage>
</organism>
<dbReference type="HOGENOM" id="CLU_000604_1_2_10"/>
<dbReference type="Gene3D" id="3.40.50.300">
    <property type="entry name" value="P-loop containing nucleotide triphosphate hydrolases"/>
    <property type="match status" value="1"/>
</dbReference>
<protein>
    <recommendedName>
        <fullName evidence="4">ABC transporter domain-containing protein</fullName>
    </recommendedName>
</protein>
<dbReference type="InterPro" id="IPR003439">
    <property type="entry name" value="ABC_transporter-like_ATP-bd"/>
</dbReference>
<dbReference type="SUPFAM" id="SSF52540">
    <property type="entry name" value="P-loop containing nucleoside triphosphate hydrolases"/>
    <property type="match status" value="1"/>
</dbReference>
<evidence type="ECO:0000313" key="5">
    <source>
        <dbReference type="EMBL" id="EIY88884.1"/>
    </source>
</evidence>
<dbReference type="InterPro" id="IPR027417">
    <property type="entry name" value="P-loop_NTPase"/>
</dbReference>
<dbReference type="InterPro" id="IPR051782">
    <property type="entry name" value="ABC_Transporter_VariousFunc"/>
</dbReference>
<accession>I9JPN6</accession>
<dbReference type="PANTHER" id="PTHR42939">
    <property type="entry name" value="ABC TRANSPORTER ATP-BINDING PROTEIN ALBC-RELATED"/>
    <property type="match status" value="1"/>
</dbReference>
<dbReference type="SMART" id="SM00382">
    <property type="entry name" value="AAA"/>
    <property type="match status" value="1"/>
</dbReference>
<gene>
    <name evidence="5" type="ORF">HMPREF1080_04411</name>
</gene>
<dbReference type="CDD" id="cd03230">
    <property type="entry name" value="ABC_DR_subfamily_A"/>
    <property type="match status" value="1"/>
</dbReference>
<dbReference type="EMBL" id="AGXP01000055">
    <property type="protein sequence ID" value="EIY88884.1"/>
    <property type="molecule type" value="Genomic_DNA"/>
</dbReference>
<dbReference type="PROSITE" id="PS50893">
    <property type="entry name" value="ABC_TRANSPORTER_2"/>
    <property type="match status" value="1"/>
</dbReference>
<keyword evidence="1" id="KW-0813">Transport</keyword>
<dbReference type="PANTHER" id="PTHR42939:SF1">
    <property type="entry name" value="ABC TRANSPORTER ATP-BINDING PROTEIN ALBC-RELATED"/>
    <property type="match status" value="1"/>
</dbReference>